<dbReference type="STRING" id="35722.A0A0B7N1T7"/>
<gene>
    <name evidence="2" type="primary">PARPA_02954.1 scaffold 5990</name>
</gene>
<organism evidence="2 3">
    <name type="scientific">Parasitella parasitica</name>
    <dbReference type="NCBI Taxonomy" id="35722"/>
    <lineage>
        <taxon>Eukaryota</taxon>
        <taxon>Fungi</taxon>
        <taxon>Fungi incertae sedis</taxon>
        <taxon>Mucoromycota</taxon>
        <taxon>Mucoromycotina</taxon>
        <taxon>Mucoromycetes</taxon>
        <taxon>Mucorales</taxon>
        <taxon>Mucorineae</taxon>
        <taxon>Mucoraceae</taxon>
        <taxon>Parasitella</taxon>
    </lineage>
</organism>
<keyword evidence="3" id="KW-1185">Reference proteome</keyword>
<accession>A0A0B7N1T7</accession>
<dbReference type="OrthoDB" id="2447509at2759"/>
<evidence type="ECO:0000259" key="1">
    <source>
        <dbReference type="Pfam" id="PF14214"/>
    </source>
</evidence>
<dbReference type="AlphaFoldDB" id="A0A0B7N1T7"/>
<feature type="domain" description="Helitron helicase-like" evidence="1">
    <location>
        <begin position="196"/>
        <end position="344"/>
    </location>
</feature>
<sequence>MNANLDQRYTNSENGAYAFRIHGSVHHLLSSTPIPESDSRPKFAQIYIFDSDNELRNRMNVAGNPDVNSATMLSLQTMMHEVNPFVTLFKTMEELSVEQPGGITDIRMIFRAEGTPDARRYNNPSVPEIGVLIVVLRFKGTENGLARINEIHQHFDPLQYVLIFQFGDPGWHSELRSHDPLAVENGARETSSRATQKRITAMQYYSLRLILNQSSLRAEVYSGLQYVIRFDSNDMSSIGKRMILPSTFIGGPRHMAQLYQDAMNLVRRFGKPDLFIKFTCNPAWPEITNELLENQKTSERPDPCARIFNLKLRQFLEDILKHSILGKVTAYVYPIEFQKRGLPH</sequence>
<dbReference type="InterPro" id="IPR025476">
    <property type="entry name" value="Helitron_helicase-like"/>
</dbReference>
<evidence type="ECO:0000313" key="2">
    <source>
        <dbReference type="EMBL" id="CEP09460.1"/>
    </source>
</evidence>
<proteinExistence type="predicted"/>
<dbReference type="Proteomes" id="UP000054107">
    <property type="component" value="Unassembled WGS sequence"/>
</dbReference>
<dbReference type="EMBL" id="LN721622">
    <property type="protein sequence ID" value="CEP09460.1"/>
    <property type="molecule type" value="Genomic_DNA"/>
</dbReference>
<name>A0A0B7N1T7_9FUNG</name>
<protein>
    <recommendedName>
        <fullName evidence="1">Helitron helicase-like domain-containing protein</fullName>
    </recommendedName>
</protein>
<dbReference type="PANTHER" id="PTHR45786:SF74">
    <property type="entry name" value="ATP-DEPENDENT DNA HELICASE"/>
    <property type="match status" value="1"/>
</dbReference>
<evidence type="ECO:0000313" key="3">
    <source>
        <dbReference type="Proteomes" id="UP000054107"/>
    </source>
</evidence>
<reference evidence="2 3" key="1">
    <citation type="submission" date="2014-09" db="EMBL/GenBank/DDBJ databases">
        <authorList>
            <person name="Ellenberger Sabrina"/>
        </authorList>
    </citation>
    <scope>NUCLEOTIDE SEQUENCE [LARGE SCALE GENOMIC DNA]</scope>
    <source>
        <strain evidence="2 3">CBS 412.66</strain>
    </source>
</reference>
<dbReference type="PANTHER" id="PTHR45786">
    <property type="entry name" value="DNA BINDING PROTEIN-LIKE"/>
    <property type="match status" value="1"/>
</dbReference>
<dbReference type="Pfam" id="PF14214">
    <property type="entry name" value="Helitron_like_N"/>
    <property type="match status" value="1"/>
</dbReference>